<sequence length="352" mass="40628">MGYELNRFEGDVDEELVCPICGGVLEEPLQAPSCEHAFCASCIQEWLTRQPTCPVDRNPITPNQLKPVPRILRNLLSRLQINCDNASFGCTVVVKLDMLPNHLNECEFNPKKPVHCDLGCGLVVPKDELKEHNCVRELRNLVQQQNQKIAEMQTEIAEHKLQINEQKRELQLLKEYMRSMRVSNPRMREIQTEMEQSDIVRWTNSLVTARVTRWGGMISTPDAVLQAVIKRSLIDSGCPSHIVNELMENAHERRWPAGLATLETRQLNRRQYENYVTKRIPGKQAVVVTSIENQHMPEDLIMEPGLVMIFAHGVENFFKQTAETLMRRRIMRRNKLMMSFCDRLYSVVHCPS</sequence>
<dbReference type="InterPro" id="IPR001841">
    <property type="entry name" value="Znf_RING"/>
</dbReference>
<comment type="pathway">
    <text evidence="2">Protein modification; protein ubiquitination.</text>
</comment>
<evidence type="ECO:0000256" key="2">
    <source>
        <dbReference type="ARBA" id="ARBA00004906"/>
    </source>
</evidence>
<dbReference type="Pfam" id="PF08941">
    <property type="entry name" value="USP8_interact"/>
    <property type="match status" value="1"/>
</dbReference>
<evidence type="ECO:0000256" key="9">
    <source>
        <dbReference type="ARBA" id="ARBA00022833"/>
    </source>
</evidence>
<reference evidence="15" key="2">
    <citation type="submission" date="2020-11" db="EMBL/GenBank/DDBJ databases">
        <authorList>
            <person name="McCartney M.A."/>
            <person name="Auch B."/>
            <person name="Kono T."/>
            <person name="Mallez S."/>
            <person name="Becker A."/>
            <person name="Gohl D.M."/>
            <person name="Silverstein K.A.T."/>
            <person name="Koren S."/>
            <person name="Bechman K.B."/>
            <person name="Herman A."/>
            <person name="Abrahante J.E."/>
            <person name="Garbe J."/>
        </authorList>
    </citation>
    <scope>NUCLEOTIDE SEQUENCE</scope>
    <source>
        <strain evidence="15">Duluth1</strain>
        <tissue evidence="15">Whole animal</tissue>
    </source>
</reference>
<dbReference type="GO" id="GO:0043122">
    <property type="term" value="P:regulation of canonical NF-kappaB signal transduction"/>
    <property type="evidence" value="ECO:0007669"/>
    <property type="project" value="TreeGrafter"/>
</dbReference>
<dbReference type="SUPFAM" id="SSF49599">
    <property type="entry name" value="TRAF domain-like"/>
    <property type="match status" value="1"/>
</dbReference>
<keyword evidence="8" id="KW-0833">Ubl conjugation pathway</keyword>
<dbReference type="InterPro" id="IPR015036">
    <property type="entry name" value="NRDP1"/>
</dbReference>
<keyword evidence="16" id="KW-1185">Reference proteome</keyword>
<dbReference type="GO" id="GO:0061630">
    <property type="term" value="F:ubiquitin protein ligase activity"/>
    <property type="evidence" value="ECO:0007669"/>
    <property type="project" value="UniProtKB-EC"/>
</dbReference>
<dbReference type="PANTHER" id="PTHR10131">
    <property type="entry name" value="TNF RECEPTOR ASSOCIATED FACTOR"/>
    <property type="match status" value="1"/>
</dbReference>
<evidence type="ECO:0000256" key="3">
    <source>
        <dbReference type="ARBA" id="ARBA00012483"/>
    </source>
</evidence>
<keyword evidence="6" id="KW-0479">Metal-binding</keyword>
<dbReference type="InterPro" id="IPR037255">
    <property type="entry name" value="NRDP1_C"/>
</dbReference>
<dbReference type="SUPFAM" id="SSF160088">
    <property type="entry name" value="NRDP1 C-terminal domain-like"/>
    <property type="match status" value="1"/>
</dbReference>
<dbReference type="SMART" id="SM00184">
    <property type="entry name" value="RING"/>
    <property type="match status" value="1"/>
</dbReference>
<evidence type="ECO:0000256" key="13">
    <source>
        <dbReference type="SAM" id="Coils"/>
    </source>
</evidence>
<reference evidence="15" key="1">
    <citation type="journal article" date="2019" name="bioRxiv">
        <title>The Genome of the Zebra Mussel, Dreissena polymorpha: A Resource for Invasive Species Research.</title>
        <authorList>
            <person name="McCartney M.A."/>
            <person name="Auch B."/>
            <person name="Kono T."/>
            <person name="Mallez S."/>
            <person name="Zhang Y."/>
            <person name="Obille A."/>
            <person name="Becker A."/>
            <person name="Abrahante J.E."/>
            <person name="Garbe J."/>
            <person name="Badalamenti J.P."/>
            <person name="Herman A."/>
            <person name="Mangelson H."/>
            <person name="Liachko I."/>
            <person name="Sullivan S."/>
            <person name="Sone E.D."/>
            <person name="Koren S."/>
            <person name="Silverstein K.A.T."/>
            <person name="Beckman K.B."/>
            <person name="Gohl D.M."/>
        </authorList>
    </citation>
    <scope>NUCLEOTIDE SEQUENCE</scope>
    <source>
        <strain evidence="15">Duluth1</strain>
        <tissue evidence="15">Whole animal</tissue>
    </source>
</reference>
<dbReference type="Gene3D" id="3.30.40.10">
    <property type="entry name" value="Zinc/RING finger domain, C3HC4 (zinc finger)"/>
    <property type="match status" value="2"/>
</dbReference>
<organism evidence="15 16">
    <name type="scientific">Dreissena polymorpha</name>
    <name type="common">Zebra mussel</name>
    <name type="synonym">Mytilus polymorpha</name>
    <dbReference type="NCBI Taxonomy" id="45954"/>
    <lineage>
        <taxon>Eukaryota</taxon>
        <taxon>Metazoa</taxon>
        <taxon>Spiralia</taxon>
        <taxon>Lophotrochozoa</taxon>
        <taxon>Mollusca</taxon>
        <taxon>Bivalvia</taxon>
        <taxon>Autobranchia</taxon>
        <taxon>Heteroconchia</taxon>
        <taxon>Euheterodonta</taxon>
        <taxon>Imparidentia</taxon>
        <taxon>Neoheterodontei</taxon>
        <taxon>Myida</taxon>
        <taxon>Dreissenoidea</taxon>
        <taxon>Dreissenidae</taxon>
        <taxon>Dreissena</taxon>
    </lineage>
</organism>
<dbReference type="InterPro" id="IPR003613">
    <property type="entry name" value="Ubox_domain"/>
</dbReference>
<dbReference type="InterPro" id="IPR017907">
    <property type="entry name" value="Znf_RING_CS"/>
</dbReference>
<dbReference type="GO" id="GO:0016567">
    <property type="term" value="P:protein ubiquitination"/>
    <property type="evidence" value="ECO:0007669"/>
    <property type="project" value="InterPro"/>
</dbReference>
<dbReference type="InterPro" id="IPR013083">
    <property type="entry name" value="Znf_RING/FYVE/PHD"/>
</dbReference>
<feature type="coiled-coil region" evidence="13">
    <location>
        <begin position="135"/>
        <end position="176"/>
    </location>
</feature>
<gene>
    <name evidence="15" type="ORF">DPMN_186279</name>
</gene>
<evidence type="ECO:0000256" key="4">
    <source>
        <dbReference type="ARBA" id="ARBA00015711"/>
    </source>
</evidence>
<dbReference type="PROSITE" id="PS50089">
    <property type="entry name" value="ZF_RING_2"/>
    <property type="match status" value="1"/>
</dbReference>
<evidence type="ECO:0000256" key="1">
    <source>
        <dbReference type="ARBA" id="ARBA00000900"/>
    </source>
</evidence>
<dbReference type="SUPFAM" id="SSF57850">
    <property type="entry name" value="RING/U-box"/>
    <property type="match status" value="1"/>
</dbReference>
<evidence type="ECO:0000256" key="7">
    <source>
        <dbReference type="ARBA" id="ARBA00022771"/>
    </source>
</evidence>
<evidence type="ECO:0000259" key="14">
    <source>
        <dbReference type="PROSITE" id="PS50089"/>
    </source>
</evidence>
<keyword evidence="9" id="KW-0862">Zinc</keyword>
<dbReference type="Proteomes" id="UP000828390">
    <property type="component" value="Unassembled WGS sequence"/>
</dbReference>
<comment type="caution">
    <text evidence="15">The sequence shown here is derived from an EMBL/GenBank/DDBJ whole genome shotgun (WGS) entry which is preliminary data.</text>
</comment>
<proteinExistence type="predicted"/>
<dbReference type="EC" id="2.3.2.27" evidence="3"/>
<dbReference type="GO" id="GO:0008270">
    <property type="term" value="F:zinc ion binding"/>
    <property type="evidence" value="ECO:0007669"/>
    <property type="project" value="UniProtKB-KW"/>
</dbReference>
<keyword evidence="7 12" id="KW-0863">Zinc-finger</keyword>
<evidence type="ECO:0000313" key="16">
    <source>
        <dbReference type="Proteomes" id="UP000828390"/>
    </source>
</evidence>
<evidence type="ECO:0000256" key="6">
    <source>
        <dbReference type="ARBA" id="ARBA00022723"/>
    </source>
</evidence>
<evidence type="ECO:0000256" key="11">
    <source>
        <dbReference type="ARBA" id="ARBA00031762"/>
    </source>
</evidence>
<evidence type="ECO:0000313" key="15">
    <source>
        <dbReference type="EMBL" id="KAH3751710.1"/>
    </source>
</evidence>
<evidence type="ECO:0000256" key="12">
    <source>
        <dbReference type="PROSITE-ProRule" id="PRU00175"/>
    </source>
</evidence>
<evidence type="ECO:0000256" key="5">
    <source>
        <dbReference type="ARBA" id="ARBA00022679"/>
    </source>
</evidence>
<name>A0A9D4DNG6_DREPO</name>
<dbReference type="PANTHER" id="PTHR10131:SF157">
    <property type="entry name" value="RECEPTOR-ASSOCIATED FACTOR, PUTATIVE-RELATED"/>
    <property type="match status" value="1"/>
</dbReference>
<dbReference type="SMART" id="SM00504">
    <property type="entry name" value="Ubox"/>
    <property type="match status" value="1"/>
</dbReference>
<evidence type="ECO:0000256" key="10">
    <source>
        <dbReference type="ARBA" id="ARBA00030556"/>
    </source>
</evidence>
<comment type="catalytic activity">
    <reaction evidence="1">
        <text>S-ubiquitinyl-[E2 ubiquitin-conjugating enzyme]-L-cysteine + [acceptor protein]-L-lysine = [E2 ubiquitin-conjugating enzyme]-L-cysteine + N(6)-ubiquitinyl-[acceptor protein]-L-lysine.</text>
        <dbReference type="EC" id="2.3.2.27"/>
    </reaction>
</comment>
<dbReference type="CDD" id="cd16634">
    <property type="entry name" value="mRING-HC-C3HC3D_Nrdp1"/>
    <property type="match status" value="1"/>
</dbReference>
<accession>A0A9D4DNG6</accession>
<dbReference type="Pfam" id="PF13923">
    <property type="entry name" value="zf-C3HC4_2"/>
    <property type="match status" value="1"/>
</dbReference>
<dbReference type="AlphaFoldDB" id="A0A9D4DNG6"/>
<keyword evidence="13" id="KW-0175">Coiled coil</keyword>
<dbReference type="PROSITE" id="PS00518">
    <property type="entry name" value="ZF_RING_1"/>
    <property type="match status" value="1"/>
</dbReference>
<evidence type="ECO:0000256" key="8">
    <source>
        <dbReference type="ARBA" id="ARBA00022786"/>
    </source>
</evidence>
<protein>
    <recommendedName>
        <fullName evidence="4">E3 ubiquitin-protein ligase NRDP1</fullName>
        <ecNumber evidence="3">2.3.2.27</ecNumber>
    </recommendedName>
    <alternativeName>
        <fullName evidence="10">RING finger protein 41</fullName>
    </alternativeName>
    <alternativeName>
        <fullName evidence="11">RING-type E3 ubiquitin transferase NRDP1</fullName>
    </alternativeName>
</protein>
<dbReference type="EMBL" id="JAIWYP010000010">
    <property type="protein sequence ID" value="KAH3751710.1"/>
    <property type="molecule type" value="Genomic_DNA"/>
</dbReference>
<keyword evidence="5" id="KW-0808">Transferase</keyword>
<feature type="domain" description="RING-type" evidence="14">
    <location>
        <begin position="18"/>
        <end position="57"/>
    </location>
</feature>